<name>A0A9P5TQT3_GYMJU</name>
<dbReference type="AlphaFoldDB" id="A0A9P5TQT3"/>
<dbReference type="EMBL" id="JADNYJ010000026">
    <property type="protein sequence ID" value="KAF8904372.1"/>
    <property type="molecule type" value="Genomic_DNA"/>
</dbReference>
<dbReference type="Proteomes" id="UP000724874">
    <property type="component" value="Unassembled WGS sequence"/>
</dbReference>
<comment type="similarity">
    <text evidence="1">Belongs to the IUNH family.</text>
</comment>
<organism evidence="5 6">
    <name type="scientific">Gymnopilus junonius</name>
    <name type="common">Spectacular rustgill mushroom</name>
    <name type="synonym">Gymnopilus spectabilis subsp. junonius</name>
    <dbReference type="NCBI Taxonomy" id="109634"/>
    <lineage>
        <taxon>Eukaryota</taxon>
        <taxon>Fungi</taxon>
        <taxon>Dikarya</taxon>
        <taxon>Basidiomycota</taxon>
        <taxon>Agaricomycotina</taxon>
        <taxon>Agaricomycetes</taxon>
        <taxon>Agaricomycetidae</taxon>
        <taxon>Agaricales</taxon>
        <taxon>Agaricineae</taxon>
        <taxon>Hymenogastraceae</taxon>
        <taxon>Gymnopilus</taxon>
    </lineage>
</organism>
<evidence type="ECO:0000259" key="4">
    <source>
        <dbReference type="Pfam" id="PF01156"/>
    </source>
</evidence>
<comment type="caution">
    <text evidence="5">The sequence shown here is derived from an EMBL/GenBank/DDBJ whole genome shotgun (WGS) entry which is preliminary data.</text>
</comment>
<evidence type="ECO:0000256" key="2">
    <source>
        <dbReference type="ARBA" id="ARBA00022801"/>
    </source>
</evidence>
<dbReference type="PANTHER" id="PTHR12304:SF56">
    <property type="entry name" value="HYDROLASE, PUTATIVE (AFU_ORTHOLOGUE AFUA_1G11790)-RELATED"/>
    <property type="match status" value="1"/>
</dbReference>
<evidence type="ECO:0000256" key="1">
    <source>
        <dbReference type="ARBA" id="ARBA00009176"/>
    </source>
</evidence>
<feature type="domain" description="Inosine/uridine-preferring nucleoside hydrolase" evidence="4">
    <location>
        <begin position="14"/>
        <end position="346"/>
    </location>
</feature>
<evidence type="ECO:0000256" key="3">
    <source>
        <dbReference type="ARBA" id="ARBA00023295"/>
    </source>
</evidence>
<dbReference type="GO" id="GO:0006152">
    <property type="term" value="P:purine nucleoside catabolic process"/>
    <property type="evidence" value="ECO:0007669"/>
    <property type="project" value="TreeGrafter"/>
</dbReference>
<dbReference type="Gene3D" id="3.90.245.10">
    <property type="entry name" value="Ribonucleoside hydrolase-like"/>
    <property type="match status" value="1"/>
</dbReference>
<keyword evidence="6" id="KW-1185">Reference proteome</keyword>
<gene>
    <name evidence="5" type="ORF">CPB84DRAFT_664171</name>
</gene>
<protein>
    <submittedName>
        <fullName evidence="5">Inosine/uridine-preferring nucleoside hydrolase domain-containing protein</fullName>
    </submittedName>
</protein>
<keyword evidence="2 5" id="KW-0378">Hydrolase</keyword>
<evidence type="ECO:0000313" key="6">
    <source>
        <dbReference type="Proteomes" id="UP000724874"/>
    </source>
</evidence>
<dbReference type="GO" id="GO:0005829">
    <property type="term" value="C:cytosol"/>
    <property type="evidence" value="ECO:0007669"/>
    <property type="project" value="TreeGrafter"/>
</dbReference>
<dbReference type="Pfam" id="PF01156">
    <property type="entry name" value="IU_nuc_hydro"/>
    <property type="match status" value="1"/>
</dbReference>
<dbReference type="InterPro" id="IPR023186">
    <property type="entry name" value="IUNH"/>
</dbReference>
<dbReference type="InterPro" id="IPR001910">
    <property type="entry name" value="Inosine/uridine_hydrolase_dom"/>
</dbReference>
<sequence>MASPLASPIPVINPGVDDIIAILFAIASPEIEILAYTVSYGNTDSDSSYLNILKAYRAIECFLERNPLESSRFPNFNSKKRPILARGAVAPLEGEIHSAQYFHGRDGLGDITDRHPELFLESLSDCHPFLEMTSRSGADVAIDILKSQPARSVTYVALGPLTTLALMMRKENQLIRDRIGRIVCMGGALDVPGNTSPVAEFNFFADPYAVKELLLSEQGVPLDRFVMLPLDITTPHEIPFRAYEEIVDPAFHSTQIPSVSEDKSPLTHFTSSFLERTREIMLQFGKDAMELHDIVAVWCATENPPFEDNKPTELAAGWQGSRRVFDIERKGELTRGMLVVDRREDESAYPLGANRSEAQKKVNDIPSGTEGKDYGLGIFCITKTPGPQVLLKRLLYRVWGCLVP</sequence>
<keyword evidence="3" id="KW-0326">Glycosidase</keyword>
<evidence type="ECO:0000313" key="5">
    <source>
        <dbReference type="EMBL" id="KAF8904372.1"/>
    </source>
</evidence>
<dbReference type="SUPFAM" id="SSF53590">
    <property type="entry name" value="Nucleoside hydrolase"/>
    <property type="match status" value="1"/>
</dbReference>
<accession>A0A9P5TQT3</accession>
<proteinExistence type="inferred from homology"/>
<reference evidence="5" key="1">
    <citation type="submission" date="2020-11" db="EMBL/GenBank/DDBJ databases">
        <authorList>
            <consortium name="DOE Joint Genome Institute"/>
            <person name="Ahrendt S."/>
            <person name="Riley R."/>
            <person name="Andreopoulos W."/>
            <person name="LaButti K."/>
            <person name="Pangilinan J."/>
            <person name="Ruiz-duenas F.J."/>
            <person name="Barrasa J.M."/>
            <person name="Sanchez-Garcia M."/>
            <person name="Camarero S."/>
            <person name="Miyauchi S."/>
            <person name="Serrano A."/>
            <person name="Linde D."/>
            <person name="Babiker R."/>
            <person name="Drula E."/>
            <person name="Ayuso-Fernandez I."/>
            <person name="Pacheco R."/>
            <person name="Padilla G."/>
            <person name="Ferreira P."/>
            <person name="Barriuso J."/>
            <person name="Kellner H."/>
            <person name="Castanera R."/>
            <person name="Alfaro M."/>
            <person name="Ramirez L."/>
            <person name="Pisabarro A.G."/>
            <person name="Kuo A."/>
            <person name="Tritt A."/>
            <person name="Lipzen A."/>
            <person name="He G."/>
            <person name="Yan M."/>
            <person name="Ng V."/>
            <person name="Cullen D."/>
            <person name="Martin F."/>
            <person name="Rosso M.-N."/>
            <person name="Henrissat B."/>
            <person name="Hibbett D."/>
            <person name="Martinez A.T."/>
            <person name="Grigoriev I.V."/>
        </authorList>
    </citation>
    <scope>NUCLEOTIDE SEQUENCE</scope>
    <source>
        <strain evidence="5">AH 44721</strain>
    </source>
</reference>
<dbReference type="GO" id="GO:0008477">
    <property type="term" value="F:purine nucleosidase activity"/>
    <property type="evidence" value="ECO:0007669"/>
    <property type="project" value="TreeGrafter"/>
</dbReference>
<dbReference type="InterPro" id="IPR036452">
    <property type="entry name" value="Ribo_hydro-like"/>
</dbReference>
<dbReference type="OrthoDB" id="5783963at2759"/>
<dbReference type="PANTHER" id="PTHR12304">
    <property type="entry name" value="INOSINE-URIDINE PREFERRING NUCLEOSIDE HYDROLASE"/>
    <property type="match status" value="1"/>
</dbReference>